<feature type="transmembrane region" description="Helical" evidence="1">
    <location>
        <begin position="45"/>
        <end position="64"/>
    </location>
</feature>
<keyword evidence="3" id="KW-1185">Reference proteome</keyword>
<gene>
    <name evidence="2" type="ORF">HNR61_000490</name>
</gene>
<proteinExistence type="predicted"/>
<reference evidence="2 3" key="1">
    <citation type="submission" date="2020-08" db="EMBL/GenBank/DDBJ databases">
        <title>Genomic Encyclopedia of Type Strains, Phase IV (KMG-IV): sequencing the most valuable type-strain genomes for metagenomic binning, comparative biology and taxonomic classification.</title>
        <authorList>
            <person name="Goeker M."/>
        </authorList>
    </citation>
    <scope>NUCLEOTIDE SEQUENCE [LARGE SCALE GENOMIC DNA]</scope>
    <source>
        <strain evidence="2 3">DSM 44197</strain>
    </source>
</reference>
<sequence>MLGPVGLATFASLFALPLAGRLSDRMGSRALTQIGSRTGEAGAALVALALGLGCVGAPTMGALYRTPPPAGVPQGGSVLYMLDQLGASVGTAMVAWFACGAVAAVLAVSFLLPGRPREAPGSLVPQEAEVEAGTR</sequence>
<name>A0A7W3LIP3_ACTNM</name>
<organism evidence="2 3">
    <name type="scientific">Actinomadura namibiensis</name>
    <dbReference type="NCBI Taxonomy" id="182080"/>
    <lineage>
        <taxon>Bacteria</taxon>
        <taxon>Bacillati</taxon>
        <taxon>Actinomycetota</taxon>
        <taxon>Actinomycetes</taxon>
        <taxon>Streptosporangiales</taxon>
        <taxon>Thermomonosporaceae</taxon>
        <taxon>Actinomadura</taxon>
    </lineage>
</organism>
<accession>A0A7W3LIP3</accession>
<keyword evidence="1" id="KW-0472">Membrane</keyword>
<comment type="caution">
    <text evidence="2">The sequence shown here is derived from an EMBL/GenBank/DDBJ whole genome shotgun (WGS) entry which is preliminary data.</text>
</comment>
<evidence type="ECO:0000313" key="2">
    <source>
        <dbReference type="EMBL" id="MBA8948892.1"/>
    </source>
</evidence>
<dbReference type="InterPro" id="IPR036259">
    <property type="entry name" value="MFS_trans_sf"/>
</dbReference>
<evidence type="ECO:0000313" key="3">
    <source>
        <dbReference type="Proteomes" id="UP000572680"/>
    </source>
</evidence>
<evidence type="ECO:0000256" key="1">
    <source>
        <dbReference type="SAM" id="Phobius"/>
    </source>
</evidence>
<keyword evidence="1" id="KW-1133">Transmembrane helix</keyword>
<dbReference type="AlphaFoldDB" id="A0A7W3LIP3"/>
<dbReference type="EMBL" id="JACJIA010000001">
    <property type="protein sequence ID" value="MBA8948892.1"/>
    <property type="molecule type" value="Genomic_DNA"/>
</dbReference>
<protein>
    <submittedName>
        <fullName evidence="2">MFS family permease</fullName>
    </submittedName>
</protein>
<keyword evidence="1" id="KW-0812">Transmembrane</keyword>
<dbReference type="Gene3D" id="1.20.1250.20">
    <property type="entry name" value="MFS general substrate transporter like domains"/>
    <property type="match status" value="1"/>
</dbReference>
<dbReference type="Proteomes" id="UP000572680">
    <property type="component" value="Unassembled WGS sequence"/>
</dbReference>
<dbReference type="SUPFAM" id="SSF103473">
    <property type="entry name" value="MFS general substrate transporter"/>
    <property type="match status" value="1"/>
</dbReference>
<dbReference type="RefSeq" id="WP_182841448.1">
    <property type="nucleotide sequence ID" value="NZ_BAAALP010000006.1"/>
</dbReference>
<feature type="transmembrane region" description="Helical" evidence="1">
    <location>
        <begin position="85"/>
        <end position="112"/>
    </location>
</feature>